<sequence>MASLGFAEKGERNGTVFYDPFYWSPPRNSSGALNVKITGGARNNNRCNQMDDFSVYSSVHISWPLRSPFSPRENNSVSLATENEAHHKATAPGGV</sequence>
<feature type="compositionally biased region" description="Polar residues" evidence="1">
    <location>
        <begin position="72"/>
        <end position="81"/>
    </location>
</feature>
<feature type="region of interest" description="Disordered" evidence="1">
    <location>
        <begin position="68"/>
        <end position="95"/>
    </location>
</feature>
<protein>
    <submittedName>
        <fullName evidence="2">Uncharacterized protein</fullName>
    </submittedName>
</protein>
<dbReference type="AlphaFoldDB" id="A9NY11"/>
<dbReference type="EMBL" id="EF086241">
    <property type="protein sequence ID" value="ABK25522.1"/>
    <property type="molecule type" value="mRNA"/>
</dbReference>
<organism evidence="2">
    <name type="scientific">Picea sitchensis</name>
    <name type="common">Sitka spruce</name>
    <name type="synonym">Pinus sitchensis</name>
    <dbReference type="NCBI Taxonomy" id="3332"/>
    <lineage>
        <taxon>Eukaryota</taxon>
        <taxon>Viridiplantae</taxon>
        <taxon>Streptophyta</taxon>
        <taxon>Embryophyta</taxon>
        <taxon>Tracheophyta</taxon>
        <taxon>Spermatophyta</taxon>
        <taxon>Pinopsida</taxon>
        <taxon>Pinidae</taxon>
        <taxon>Conifers I</taxon>
        <taxon>Pinales</taxon>
        <taxon>Pinaceae</taxon>
        <taxon>Picea</taxon>
    </lineage>
</organism>
<proteinExistence type="evidence at transcript level"/>
<evidence type="ECO:0000256" key="1">
    <source>
        <dbReference type="SAM" id="MobiDB-lite"/>
    </source>
</evidence>
<name>A9NY11_PICSI</name>
<accession>A9NY11</accession>
<evidence type="ECO:0000313" key="2">
    <source>
        <dbReference type="EMBL" id="ABK25522.1"/>
    </source>
</evidence>
<reference evidence="2" key="1">
    <citation type="journal article" date="2008" name="BMC Genomics">
        <title>A conifer genomics resource of 200,000 spruce (Picea spp.) ESTs and 6,464 high-quality, sequence-finished full-length cDNAs for Sitka spruce (Picea sitchensis).</title>
        <authorList>
            <person name="Ralph S.G."/>
            <person name="Chun H.J."/>
            <person name="Kolosova N."/>
            <person name="Cooper D."/>
            <person name="Oddy C."/>
            <person name="Ritland C.E."/>
            <person name="Kirkpatrick R."/>
            <person name="Moore R."/>
            <person name="Barber S."/>
            <person name="Holt R.A."/>
            <person name="Jones S.J."/>
            <person name="Marra M.A."/>
            <person name="Douglas C.J."/>
            <person name="Ritland K."/>
            <person name="Bohlmann J."/>
        </authorList>
    </citation>
    <scope>NUCLEOTIDE SEQUENCE</scope>
    <source>
        <tissue evidence="2">Green portion of the leader tissue</tissue>
    </source>
</reference>